<evidence type="ECO:0000313" key="3">
    <source>
        <dbReference type="Proteomes" id="UP000026961"/>
    </source>
</evidence>
<dbReference type="Gramene" id="OGLUM07G20080.1">
    <property type="protein sequence ID" value="OGLUM07G20080.1"/>
    <property type="gene ID" value="OGLUM07G20080"/>
</dbReference>
<evidence type="ECO:0000256" key="1">
    <source>
        <dbReference type="SAM" id="MobiDB-lite"/>
    </source>
</evidence>
<dbReference type="PANTHER" id="PTHR31248">
    <property type="entry name" value="DOMAIN PROTEIN, PUTATIVE (AFU_ORTHOLOGUE AFUA_5G04290)-RELATED"/>
    <property type="match status" value="1"/>
</dbReference>
<protein>
    <recommendedName>
        <fullName evidence="4">Rhodopsin</fullName>
    </recommendedName>
</protein>
<feature type="compositionally biased region" description="Low complexity" evidence="1">
    <location>
        <begin position="1"/>
        <end position="23"/>
    </location>
</feature>
<dbReference type="eggNOG" id="ENOG502S205">
    <property type="taxonomic scope" value="Eukaryota"/>
</dbReference>
<accession>A0A0E0ALZ4</accession>
<sequence length="138" mass="14359">MSYYGQQPPVGVPPQQGYPGKDGYPPPGYPPAGYPPAQGYPPAGYPPQQGYPPPYAQPPPQQQQHSSGPSFMEGCSNYRTLVSDLSTPTGAVAGASAAAAAAAAAHLGCPLLLLSPGRLLLRIEATGARELKRFVLWS</sequence>
<dbReference type="EnsemblPlants" id="OGLUM07G20080.1">
    <property type="protein sequence ID" value="OGLUM07G20080.1"/>
    <property type="gene ID" value="OGLUM07G20080"/>
</dbReference>
<dbReference type="AlphaFoldDB" id="A0A0E0ALZ4"/>
<dbReference type="PANTHER" id="PTHR31248:SF28">
    <property type="entry name" value="PROTEIN CYSTEINE-RICH TRANSMEMBRANE MODULE 10"/>
    <property type="match status" value="1"/>
</dbReference>
<proteinExistence type="predicted"/>
<keyword evidence="3" id="KW-1185">Reference proteome</keyword>
<feature type="compositionally biased region" description="Pro residues" evidence="1">
    <location>
        <begin position="24"/>
        <end position="34"/>
    </location>
</feature>
<dbReference type="Proteomes" id="UP000026961">
    <property type="component" value="Chromosome 7"/>
</dbReference>
<dbReference type="STRING" id="40148.A0A0E0ALZ4"/>
<name>A0A0E0ALZ4_9ORYZ</name>
<feature type="compositionally biased region" description="Pro residues" evidence="1">
    <location>
        <begin position="43"/>
        <end position="61"/>
    </location>
</feature>
<reference evidence="2" key="1">
    <citation type="submission" date="2015-04" db="UniProtKB">
        <authorList>
            <consortium name="EnsemblPlants"/>
        </authorList>
    </citation>
    <scope>IDENTIFICATION</scope>
</reference>
<evidence type="ECO:0008006" key="4">
    <source>
        <dbReference type="Google" id="ProtNLM"/>
    </source>
</evidence>
<evidence type="ECO:0000313" key="2">
    <source>
        <dbReference type="EnsemblPlants" id="OGLUM07G20080.1"/>
    </source>
</evidence>
<dbReference type="HOGENOM" id="CLU_128451_0_0_1"/>
<feature type="region of interest" description="Disordered" evidence="1">
    <location>
        <begin position="1"/>
        <end position="74"/>
    </location>
</feature>
<reference evidence="2" key="2">
    <citation type="submission" date="2018-05" db="EMBL/GenBank/DDBJ databases">
        <title>OgluRS3 (Oryza glumaepatula Reference Sequence Version 3).</title>
        <authorList>
            <person name="Zhang J."/>
            <person name="Kudrna D."/>
            <person name="Lee S."/>
            <person name="Talag J."/>
            <person name="Welchert J."/>
            <person name="Wing R.A."/>
        </authorList>
    </citation>
    <scope>NUCLEOTIDE SEQUENCE [LARGE SCALE GENOMIC DNA]</scope>
</reference>
<organism evidence="2">
    <name type="scientific">Oryza glumipatula</name>
    <dbReference type="NCBI Taxonomy" id="40148"/>
    <lineage>
        <taxon>Eukaryota</taxon>
        <taxon>Viridiplantae</taxon>
        <taxon>Streptophyta</taxon>
        <taxon>Embryophyta</taxon>
        <taxon>Tracheophyta</taxon>
        <taxon>Spermatophyta</taxon>
        <taxon>Magnoliopsida</taxon>
        <taxon>Liliopsida</taxon>
        <taxon>Poales</taxon>
        <taxon>Poaceae</taxon>
        <taxon>BOP clade</taxon>
        <taxon>Oryzoideae</taxon>
        <taxon>Oryzeae</taxon>
        <taxon>Oryzinae</taxon>
        <taxon>Oryza</taxon>
    </lineage>
</organism>